<name>A0A0P6X4Q7_9CHLR</name>
<comment type="caution">
    <text evidence="1">The sequence shown here is derived from an EMBL/GenBank/DDBJ whole genome shotgun (WGS) entry which is preliminary data.</text>
</comment>
<protein>
    <submittedName>
        <fullName evidence="1">Uncharacterized protein</fullName>
    </submittedName>
</protein>
<organism evidence="1 2">
    <name type="scientific">Ornatilinea apprima</name>
    <dbReference type="NCBI Taxonomy" id="1134406"/>
    <lineage>
        <taxon>Bacteria</taxon>
        <taxon>Bacillati</taxon>
        <taxon>Chloroflexota</taxon>
        <taxon>Anaerolineae</taxon>
        <taxon>Anaerolineales</taxon>
        <taxon>Anaerolineaceae</taxon>
        <taxon>Ornatilinea</taxon>
    </lineage>
</organism>
<sequence>MNKMKLGNFIAQTLTEIIDGVSIAQDYAKEKGACINPKYVKWSEIRGHYVDRVASGKDESPLLSPIEFEILLTVGEDDKAQGGLGIFASSLGIGIKGETNDYSETINRIKFQILAILPQQK</sequence>
<keyword evidence="2" id="KW-1185">Reference proteome</keyword>
<reference evidence="1 2" key="1">
    <citation type="submission" date="2015-07" db="EMBL/GenBank/DDBJ databases">
        <title>Genome sequence of Ornatilinea apprima DSM 23815.</title>
        <authorList>
            <person name="Hemp J."/>
            <person name="Ward L.M."/>
            <person name="Pace L.A."/>
            <person name="Fischer W.W."/>
        </authorList>
    </citation>
    <scope>NUCLEOTIDE SEQUENCE [LARGE SCALE GENOMIC DNA]</scope>
    <source>
        <strain evidence="1 2">P3M-1</strain>
    </source>
</reference>
<gene>
    <name evidence="1" type="ORF">ADN00_07840</name>
</gene>
<dbReference type="AlphaFoldDB" id="A0A0P6X4Q7"/>
<dbReference type="EMBL" id="LGCL01000020">
    <property type="protein sequence ID" value="KPL78079.1"/>
    <property type="molecule type" value="Genomic_DNA"/>
</dbReference>
<accession>A0A0P6X4Q7</accession>
<evidence type="ECO:0000313" key="1">
    <source>
        <dbReference type="EMBL" id="KPL78079.1"/>
    </source>
</evidence>
<dbReference type="Proteomes" id="UP000050417">
    <property type="component" value="Unassembled WGS sequence"/>
</dbReference>
<dbReference type="OrthoDB" id="1439362at2"/>
<dbReference type="RefSeq" id="WP_075062435.1">
    <property type="nucleotide sequence ID" value="NZ_LGCL01000020.1"/>
</dbReference>
<proteinExistence type="predicted"/>
<evidence type="ECO:0000313" key="2">
    <source>
        <dbReference type="Proteomes" id="UP000050417"/>
    </source>
</evidence>